<dbReference type="RefSeq" id="WP_188911898.1">
    <property type="nucleotide sequence ID" value="NZ_BMIQ01000008.1"/>
</dbReference>
<evidence type="ECO:0000259" key="1">
    <source>
        <dbReference type="Pfam" id="PF22147"/>
    </source>
</evidence>
<reference evidence="2" key="2">
    <citation type="submission" date="2020-09" db="EMBL/GenBank/DDBJ databases">
        <authorList>
            <person name="Sun Q."/>
            <person name="Zhou Y."/>
        </authorList>
    </citation>
    <scope>NUCLEOTIDE SEQUENCE</scope>
    <source>
        <strain evidence="2">CGMCC 1.15367</strain>
    </source>
</reference>
<dbReference type="Proteomes" id="UP000644699">
    <property type="component" value="Unassembled WGS sequence"/>
</dbReference>
<reference evidence="2" key="1">
    <citation type="journal article" date="2014" name="Int. J. Syst. Evol. Microbiol.">
        <title>Complete genome sequence of Corynebacterium casei LMG S-19264T (=DSM 44701T), isolated from a smear-ripened cheese.</title>
        <authorList>
            <consortium name="US DOE Joint Genome Institute (JGI-PGF)"/>
            <person name="Walter F."/>
            <person name="Albersmeier A."/>
            <person name="Kalinowski J."/>
            <person name="Ruckert C."/>
        </authorList>
    </citation>
    <scope>NUCLEOTIDE SEQUENCE</scope>
    <source>
        <strain evidence="2">CGMCC 1.15367</strain>
    </source>
</reference>
<sequence length="64" mass="7232">MTTVTDINGRSINFDAAVNLMDDDLREELHAQGMETEQAFLEAYAAEHEKRFNEAFAPWVGGAW</sequence>
<dbReference type="Pfam" id="PF22147">
    <property type="entry name" value="AcrIC5"/>
    <property type="match status" value="1"/>
</dbReference>
<dbReference type="InterPro" id="IPR054398">
    <property type="entry name" value="AcrIC5-like_dom"/>
</dbReference>
<dbReference type="EMBL" id="BMIQ01000008">
    <property type="protein sequence ID" value="GGE18003.1"/>
    <property type="molecule type" value="Genomic_DNA"/>
</dbReference>
<feature type="domain" description="AcrIC5-like" evidence="1">
    <location>
        <begin position="5"/>
        <end position="56"/>
    </location>
</feature>
<accession>A0A917EBW2</accession>
<name>A0A917EBW2_9HYPH</name>
<evidence type="ECO:0000313" key="2">
    <source>
        <dbReference type="EMBL" id="GGE18003.1"/>
    </source>
</evidence>
<evidence type="ECO:0000313" key="3">
    <source>
        <dbReference type="Proteomes" id="UP000644699"/>
    </source>
</evidence>
<protein>
    <recommendedName>
        <fullName evidence="1">AcrIC5-like domain-containing protein</fullName>
    </recommendedName>
</protein>
<gene>
    <name evidence="2" type="ORF">GCM10011390_41460</name>
</gene>
<organism evidence="2 3">
    <name type="scientific">Aureimonas endophytica</name>
    <dbReference type="NCBI Taxonomy" id="2027858"/>
    <lineage>
        <taxon>Bacteria</taxon>
        <taxon>Pseudomonadati</taxon>
        <taxon>Pseudomonadota</taxon>
        <taxon>Alphaproteobacteria</taxon>
        <taxon>Hyphomicrobiales</taxon>
        <taxon>Aurantimonadaceae</taxon>
        <taxon>Aureimonas</taxon>
    </lineage>
</organism>
<keyword evidence="3" id="KW-1185">Reference proteome</keyword>
<proteinExistence type="predicted"/>
<dbReference type="AlphaFoldDB" id="A0A917EBW2"/>
<comment type="caution">
    <text evidence="2">The sequence shown here is derived from an EMBL/GenBank/DDBJ whole genome shotgun (WGS) entry which is preliminary data.</text>
</comment>